<name>A0AAE1CSG4_9GAST</name>
<dbReference type="EMBL" id="JAWDGP010006957">
    <property type="protein sequence ID" value="KAK3732489.1"/>
    <property type="molecule type" value="Genomic_DNA"/>
</dbReference>
<reference evidence="1" key="1">
    <citation type="journal article" date="2023" name="G3 (Bethesda)">
        <title>A reference genome for the long-term kleptoplast-retaining sea slug Elysia crispata morphotype clarki.</title>
        <authorList>
            <person name="Eastman K.E."/>
            <person name="Pendleton A.L."/>
            <person name="Shaikh M.A."/>
            <person name="Suttiyut T."/>
            <person name="Ogas R."/>
            <person name="Tomko P."/>
            <person name="Gavelis G."/>
            <person name="Widhalm J.R."/>
            <person name="Wisecaver J.H."/>
        </authorList>
    </citation>
    <scope>NUCLEOTIDE SEQUENCE</scope>
    <source>
        <strain evidence="1">ECLA1</strain>
    </source>
</reference>
<evidence type="ECO:0000313" key="1">
    <source>
        <dbReference type="EMBL" id="KAK3732489.1"/>
    </source>
</evidence>
<dbReference type="Proteomes" id="UP001283361">
    <property type="component" value="Unassembled WGS sequence"/>
</dbReference>
<evidence type="ECO:0000313" key="2">
    <source>
        <dbReference type="Proteomes" id="UP001283361"/>
    </source>
</evidence>
<organism evidence="1 2">
    <name type="scientific">Elysia crispata</name>
    <name type="common">lettuce slug</name>
    <dbReference type="NCBI Taxonomy" id="231223"/>
    <lineage>
        <taxon>Eukaryota</taxon>
        <taxon>Metazoa</taxon>
        <taxon>Spiralia</taxon>
        <taxon>Lophotrochozoa</taxon>
        <taxon>Mollusca</taxon>
        <taxon>Gastropoda</taxon>
        <taxon>Heterobranchia</taxon>
        <taxon>Euthyneura</taxon>
        <taxon>Panpulmonata</taxon>
        <taxon>Sacoglossa</taxon>
        <taxon>Placobranchoidea</taxon>
        <taxon>Plakobranchidae</taxon>
        <taxon>Elysia</taxon>
    </lineage>
</organism>
<accession>A0AAE1CSG4</accession>
<dbReference type="AlphaFoldDB" id="A0AAE1CSG4"/>
<sequence length="126" mass="14264">MVVLCLIKPLPPIHQIKRANNLPSPIVEFQSKDRVELITGLDTDIIRLALLQNSQVNPYQQHNLGYFHFSLSYLDPGILPIQEPILATVIVHSSHILAADLPEERKTVRHNYKSSRIPSRQRSPSG</sequence>
<proteinExistence type="predicted"/>
<gene>
    <name evidence="1" type="ORF">RRG08_030689</name>
</gene>
<comment type="caution">
    <text evidence="1">The sequence shown here is derived from an EMBL/GenBank/DDBJ whole genome shotgun (WGS) entry which is preliminary data.</text>
</comment>
<protein>
    <submittedName>
        <fullName evidence="1">Uncharacterized protein</fullName>
    </submittedName>
</protein>
<keyword evidence="2" id="KW-1185">Reference proteome</keyword>